<protein>
    <submittedName>
        <fullName evidence="2">Glycosyltransferase family 1 protein</fullName>
    </submittedName>
</protein>
<dbReference type="Proteomes" id="UP000501780">
    <property type="component" value="Chromosome"/>
</dbReference>
<proteinExistence type="predicted"/>
<dbReference type="Pfam" id="PF13524">
    <property type="entry name" value="Glyco_trans_1_2"/>
    <property type="match status" value="1"/>
</dbReference>
<sequence>MKDDILIMYNYYTNQYDFKKRPDCLIAISHIHFNTSNADKMRAIDPDVLYNEANFSHGSIIFDKFYSWFNKKFEVIPFVFADRFQNVKPFNERQNKCFSTGTVTYMHNITPYYGDPCAQPARKQIMTHKEELLPFVDCYNSDYAEDTVDGLLKANNVCARIYNVVYSKLFTGRQKKYYSFNMVEKFNDYKMCLVGEEIMGIPGVGFVEGMACGCAYIGQNKGYYEDYGMQEGVHYIGYDGSIADLKDKIAYYQMPEHQEELERIAKTGCEFVRKNFCGPVIAEKFINILLQYLSKKNEK</sequence>
<name>A0A6H0KUI3_9BACE</name>
<dbReference type="GO" id="GO:0016740">
    <property type="term" value="F:transferase activity"/>
    <property type="evidence" value="ECO:0007669"/>
    <property type="project" value="UniProtKB-KW"/>
</dbReference>
<dbReference type="AlphaFoldDB" id="A0A6H0KUI3"/>
<dbReference type="RefSeq" id="WP_167965269.1">
    <property type="nucleotide sequence ID" value="NZ_CP050831.1"/>
</dbReference>
<dbReference type="EMBL" id="CP050831">
    <property type="protein sequence ID" value="QIU96107.1"/>
    <property type="molecule type" value="Genomic_DNA"/>
</dbReference>
<keyword evidence="2" id="KW-0808">Transferase</keyword>
<gene>
    <name evidence="2" type="ORF">BacF7301_18985</name>
</gene>
<evidence type="ECO:0000259" key="1">
    <source>
        <dbReference type="Pfam" id="PF13524"/>
    </source>
</evidence>
<accession>A0A6H0KUI3</accession>
<reference evidence="2 3" key="1">
    <citation type="submission" date="2020-03" db="EMBL/GenBank/DDBJ databases">
        <title>Genomic analysis of Bacteroides faecium CBA7301.</title>
        <authorList>
            <person name="Kim J."/>
            <person name="Roh S.W."/>
        </authorList>
    </citation>
    <scope>NUCLEOTIDE SEQUENCE [LARGE SCALE GENOMIC DNA]</scope>
    <source>
        <strain evidence="2 3">CBA7301</strain>
    </source>
</reference>
<dbReference type="Gene3D" id="3.40.50.2000">
    <property type="entry name" value="Glycogen Phosphorylase B"/>
    <property type="match status" value="1"/>
</dbReference>
<dbReference type="SUPFAM" id="SSF53756">
    <property type="entry name" value="UDP-Glycosyltransferase/glycogen phosphorylase"/>
    <property type="match status" value="1"/>
</dbReference>
<feature type="domain" description="Spore protein YkvP/CgeB glycosyl transferase-like" evidence="1">
    <location>
        <begin position="178"/>
        <end position="275"/>
    </location>
</feature>
<dbReference type="KEGG" id="bfc:BacF7301_18985"/>
<evidence type="ECO:0000313" key="2">
    <source>
        <dbReference type="EMBL" id="QIU96107.1"/>
    </source>
</evidence>
<organism evidence="2 3">
    <name type="scientific">Bacteroides faecium</name>
    <dbReference type="NCBI Taxonomy" id="2715212"/>
    <lineage>
        <taxon>Bacteria</taxon>
        <taxon>Pseudomonadati</taxon>
        <taxon>Bacteroidota</taxon>
        <taxon>Bacteroidia</taxon>
        <taxon>Bacteroidales</taxon>
        <taxon>Bacteroidaceae</taxon>
        <taxon>Bacteroides</taxon>
    </lineage>
</organism>
<dbReference type="InterPro" id="IPR055259">
    <property type="entry name" value="YkvP/CgeB_Glyco_trans-like"/>
</dbReference>
<keyword evidence="3" id="KW-1185">Reference proteome</keyword>
<evidence type="ECO:0000313" key="3">
    <source>
        <dbReference type="Proteomes" id="UP000501780"/>
    </source>
</evidence>